<dbReference type="EMBL" id="JAOBTT010000002">
    <property type="protein sequence ID" value="MDZ7280326.1"/>
    <property type="molecule type" value="Genomic_DNA"/>
</dbReference>
<evidence type="ECO:0000313" key="1">
    <source>
        <dbReference type="EMBL" id="MDZ7280326.1"/>
    </source>
</evidence>
<keyword evidence="2" id="KW-1185">Reference proteome</keyword>
<accession>A0ABU5LKR9</accession>
<protein>
    <submittedName>
        <fullName evidence="1">Uncharacterized protein</fullName>
    </submittedName>
</protein>
<name>A0ABU5LKR9_9GAMM</name>
<reference evidence="2" key="1">
    <citation type="submission" date="2023-07" db="EMBL/GenBank/DDBJ databases">
        <title>Structural and functional analysis of rice phyllospheric bacteria for their antimicrobial properties and defense elicitation against blast disease.</title>
        <authorList>
            <person name="Sahu K.P."/>
            <person name="Asharani P."/>
            <person name="Kumar M."/>
            <person name="Reddy B."/>
            <person name="Kumar A."/>
        </authorList>
    </citation>
    <scope>NUCLEOTIDE SEQUENCE [LARGE SCALE GENOMIC DNA]</scope>
    <source>
        <strain evidence="2">OsEp_Plm_30P10</strain>
    </source>
</reference>
<dbReference type="RefSeq" id="WP_322544214.1">
    <property type="nucleotide sequence ID" value="NZ_JAOBTT010000002.1"/>
</dbReference>
<comment type="caution">
    <text evidence="1">The sequence shown here is derived from an EMBL/GenBank/DDBJ whole genome shotgun (WGS) entry which is preliminary data.</text>
</comment>
<organism evidence="1 2">
    <name type="scientific">Pantoea eucrina</name>
    <dbReference type="NCBI Taxonomy" id="472693"/>
    <lineage>
        <taxon>Bacteria</taxon>
        <taxon>Pseudomonadati</taxon>
        <taxon>Pseudomonadota</taxon>
        <taxon>Gammaproteobacteria</taxon>
        <taxon>Enterobacterales</taxon>
        <taxon>Erwiniaceae</taxon>
        <taxon>Pantoea</taxon>
    </lineage>
</organism>
<dbReference type="Proteomes" id="UP001288620">
    <property type="component" value="Unassembled WGS sequence"/>
</dbReference>
<gene>
    <name evidence="1" type="ORF">N4G40_18905</name>
</gene>
<evidence type="ECO:0000313" key="2">
    <source>
        <dbReference type="Proteomes" id="UP001288620"/>
    </source>
</evidence>
<sequence length="60" mass="6752">MVETQPGQIGKGIGHYAPERKLADQSLIDVLQDAQHDGRSYGEEREKGIELAVRIQEKFD</sequence>
<proteinExistence type="predicted"/>